<evidence type="ECO:0000313" key="14">
    <source>
        <dbReference type="Proteomes" id="UP000255326"/>
    </source>
</evidence>
<dbReference type="FunFam" id="3.20.20.70:FF:000096">
    <property type="entry name" value="Thiamine-phosphate synthase"/>
    <property type="match status" value="1"/>
</dbReference>
<dbReference type="SUPFAM" id="SSF51391">
    <property type="entry name" value="Thiamin phosphate synthase"/>
    <property type="match status" value="1"/>
</dbReference>
<evidence type="ECO:0000256" key="1">
    <source>
        <dbReference type="ARBA" id="ARBA00005165"/>
    </source>
</evidence>
<evidence type="ECO:0000256" key="2">
    <source>
        <dbReference type="ARBA" id="ARBA00022679"/>
    </source>
</evidence>
<dbReference type="UniPathway" id="UPA00060">
    <property type="reaction ID" value="UER00141"/>
</dbReference>
<accession>A0A370GXL3</accession>
<dbReference type="NCBIfam" id="TIGR00693">
    <property type="entry name" value="thiE"/>
    <property type="match status" value="1"/>
</dbReference>
<comment type="function">
    <text evidence="9">Condenses 4-methyl-5-(beta-hydroxyethyl)thiazole monophosphate (THZ-P) and 2-methyl-4-amino-5-hydroxymethyl pyrimidine pyrophosphate (HMP-PP) to form thiamine monophosphate (TMP).</text>
</comment>
<gene>
    <name evidence="9" type="primary">thiE</name>
    <name evidence="13" type="ORF">DFR59_101667</name>
</gene>
<feature type="binding site" evidence="9">
    <location>
        <begin position="142"/>
        <end position="144"/>
    </location>
    <ligand>
        <name>2-[(2R,5Z)-2-carboxy-4-methylthiazol-5(2H)-ylidene]ethyl phosphate</name>
        <dbReference type="ChEBI" id="CHEBI:62899"/>
    </ligand>
</feature>
<comment type="catalytic activity">
    <reaction evidence="6 9 10">
        <text>4-methyl-5-(2-phosphooxyethyl)-thiazole + 4-amino-2-methyl-5-(diphosphooxymethyl)pyrimidine + H(+) = thiamine phosphate + diphosphate</text>
        <dbReference type="Rhea" id="RHEA:22328"/>
        <dbReference type="ChEBI" id="CHEBI:15378"/>
        <dbReference type="ChEBI" id="CHEBI:33019"/>
        <dbReference type="ChEBI" id="CHEBI:37575"/>
        <dbReference type="ChEBI" id="CHEBI:57841"/>
        <dbReference type="ChEBI" id="CHEBI:58296"/>
        <dbReference type="EC" id="2.5.1.3"/>
    </reaction>
</comment>
<keyword evidence="2 9" id="KW-0808">Transferase</keyword>
<comment type="catalytic activity">
    <reaction evidence="8 9 10">
        <text>2-[(2R,5Z)-2-carboxy-4-methylthiazol-5(2H)-ylidene]ethyl phosphate + 4-amino-2-methyl-5-(diphosphooxymethyl)pyrimidine + 2 H(+) = thiamine phosphate + CO2 + diphosphate</text>
        <dbReference type="Rhea" id="RHEA:47844"/>
        <dbReference type="ChEBI" id="CHEBI:15378"/>
        <dbReference type="ChEBI" id="CHEBI:16526"/>
        <dbReference type="ChEBI" id="CHEBI:33019"/>
        <dbReference type="ChEBI" id="CHEBI:37575"/>
        <dbReference type="ChEBI" id="CHEBI:57841"/>
        <dbReference type="ChEBI" id="CHEBI:62899"/>
        <dbReference type="EC" id="2.5.1.3"/>
    </reaction>
</comment>
<evidence type="ECO:0000256" key="3">
    <source>
        <dbReference type="ARBA" id="ARBA00022723"/>
    </source>
</evidence>
<dbReference type="Pfam" id="PF02581">
    <property type="entry name" value="TMP-TENI"/>
    <property type="match status" value="1"/>
</dbReference>
<comment type="catalytic activity">
    <reaction evidence="7 9 10">
        <text>2-(2-carboxy-4-methylthiazol-5-yl)ethyl phosphate + 4-amino-2-methyl-5-(diphosphooxymethyl)pyrimidine + 2 H(+) = thiamine phosphate + CO2 + diphosphate</text>
        <dbReference type="Rhea" id="RHEA:47848"/>
        <dbReference type="ChEBI" id="CHEBI:15378"/>
        <dbReference type="ChEBI" id="CHEBI:16526"/>
        <dbReference type="ChEBI" id="CHEBI:33019"/>
        <dbReference type="ChEBI" id="CHEBI:37575"/>
        <dbReference type="ChEBI" id="CHEBI:57841"/>
        <dbReference type="ChEBI" id="CHEBI:62890"/>
        <dbReference type="EC" id="2.5.1.3"/>
    </reaction>
</comment>
<feature type="binding site" evidence="9">
    <location>
        <position position="79"/>
    </location>
    <ligand>
        <name>Mg(2+)</name>
        <dbReference type="ChEBI" id="CHEBI:18420"/>
    </ligand>
</feature>
<feature type="binding site" evidence="9">
    <location>
        <position position="145"/>
    </location>
    <ligand>
        <name>4-amino-2-methyl-5-(diphosphooxymethyl)pyrimidine</name>
        <dbReference type="ChEBI" id="CHEBI:57841"/>
    </ligand>
</feature>
<comment type="caution">
    <text evidence="13">The sequence shown here is derived from an EMBL/GenBank/DDBJ whole genome shotgun (WGS) entry which is preliminary data.</text>
</comment>
<dbReference type="InterPro" id="IPR013785">
    <property type="entry name" value="Aldolase_TIM"/>
</dbReference>
<dbReference type="GO" id="GO:0009229">
    <property type="term" value="P:thiamine diphosphate biosynthetic process"/>
    <property type="evidence" value="ECO:0007669"/>
    <property type="project" value="UniProtKB-UniRule"/>
</dbReference>
<feature type="binding site" evidence="9">
    <location>
        <position position="116"/>
    </location>
    <ligand>
        <name>4-amino-2-methyl-5-(diphosphooxymethyl)pyrimidine</name>
        <dbReference type="ChEBI" id="CHEBI:57841"/>
    </ligand>
</feature>
<feature type="binding site" evidence="9">
    <location>
        <position position="98"/>
    </location>
    <ligand>
        <name>Mg(2+)</name>
        <dbReference type="ChEBI" id="CHEBI:18420"/>
    </ligand>
</feature>
<dbReference type="AlphaFoldDB" id="A0A370GXL3"/>
<evidence type="ECO:0000256" key="10">
    <source>
        <dbReference type="RuleBase" id="RU003826"/>
    </source>
</evidence>
<dbReference type="InterPro" id="IPR034291">
    <property type="entry name" value="TMP_synthase"/>
</dbReference>
<dbReference type="GO" id="GO:0000287">
    <property type="term" value="F:magnesium ion binding"/>
    <property type="evidence" value="ECO:0007669"/>
    <property type="project" value="UniProtKB-UniRule"/>
</dbReference>
<comment type="similarity">
    <text evidence="9 10">Belongs to the thiamine-phosphate synthase family.</text>
</comment>
<comment type="pathway">
    <text evidence="1 9 11">Cofactor biosynthesis; thiamine diphosphate biosynthesis; thiamine phosphate from 4-amino-2-methyl-5-diphosphomethylpyrimidine and 4-methyl-5-(2-phosphoethyl)-thiazole: step 1/1.</text>
</comment>
<reference evidence="13 14" key="1">
    <citation type="submission" date="2018-07" db="EMBL/GenBank/DDBJ databases">
        <title>Genomic Encyclopedia of Type Strains, Phase IV (KMG-IV): sequencing the most valuable type-strain genomes for metagenomic binning, comparative biology and taxonomic classification.</title>
        <authorList>
            <person name="Goeker M."/>
        </authorList>
    </citation>
    <scope>NUCLEOTIDE SEQUENCE [LARGE SCALE GENOMIC DNA]</scope>
    <source>
        <strain evidence="13 14">DSM 25281</strain>
    </source>
</reference>
<dbReference type="InterPro" id="IPR036206">
    <property type="entry name" value="ThiamineP_synth_sf"/>
</dbReference>
<dbReference type="GO" id="GO:0004789">
    <property type="term" value="F:thiamine-phosphate diphosphorylase activity"/>
    <property type="evidence" value="ECO:0007669"/>
    <property type="project" value="UniProtKB-UniRule"/>
</dbReference>
<dbReference type="CDD" id="cd00564">
    <property type="entry name" value="TMP_TenI"/>
    <property type="match status" value="1"/>
</dbReference>
<dbReference type="Proteomes" id="UP000255326">
    <property type="component" value="Unassembled WGS sequence"/>
</dbReference>
<keyword evidence="14" id="KW-1185">Reference proteome</keyword>
<evidence type="ECO:0000256" key="4">
    <source>
        <dbReference type="ARBA" id="ARBA00022842"/>
    </source>
</evidence>
<dbReference type="InterPro" id="IPR022998">
    <property type="entry name" value="ThiamineP_synth_TenI"/>
</dbReference>
<dbReference type="GO" id="GO:0009228">
    <property type="term" value="P:thiamine biosynthetic process"/>
    <property type="evidence" value="ECO:0007669"/>
    <property type="project" value="UniProtKB-KW"/>
</dbReference>
<dbReference type="OrthoDB" id="9812206at2"/>
<feature type="binding site" evidence="9">
    <location>
        <begin position="194"/>
        <end position="195"/>
    </location>
    <ligand>
        <name>2-[(2R,5Z)-2-carboxy-4-methylthiazol-5(2H)-ylidene]ethyl phosphate</name>
        <dbReference type="ChEBI" id="CHEBI:62899"/>
    </ligand>
</feature>
<organism evidence="13 14">
    <name type="scientific">Falsibacillus pallidus</name>
    <dbReference type="NCBI Taxonomy" id="493781"/>
    <lineage>
        <taxon>Bacteria</taxon>
        <taxon>Bacillati</taxon>
        <taxon>Bacillota</taxon>
        <taxon>Bacilli</taxon>
        <taxon>Bacillales</taxon>
        <taxon>Bacillaceae</taxon>
        <taxon>Falsibacillus</taxon>
    </lineage>
</organism>
<dbReference type="PANTHER" id="PTHR20857:SF15">
    <property type="entry name" value="THIAMINE-PHOSPHATE SYNTHASE"/>
    <property type="match status" value="1"/>
</dbReference>
<dbReference type="HAMAP" id="MF_00097">
    <property type="entry name" value="TMP_synthase"/>
    <property type="match status" value="1"/>
</dbReference>
<evidence type="ECO:0000256" key="7">
    <source>
        <dbReference type="ARBA" id="ARBA00047851"/>
    </source>
</evidence>
<evidence type="ECO:0000256" key="11">
    <source>
        <dbReference type="RuleBase" id="RU004253"/>
    </source>
</evidence>
<keyword evidence="4 9" id="KW-0460">Magnesium</keyword>
<comment type="cofactor">
    <cofactor evidence="9">
        <name>Mg(2+)</name>
        <dbReference type="ChEBI" id="CHEBI:18420"/>
    </cofactor>
    <text evidence="9">Binds 1 Mg(2+) ion per subunit.</text>
</comment>
<sequence length="224" mass="24160">MRIQANKMKEMLQLYFIMGTQNTNSVPLEVLEQAISGGITMFQFREKGRGSLSDLAKEELARNLMKLCKIHSVPFIVNDDVDLALAIDANGVHVGQDDEKADQVRRKIGDKILGVSAHTMDEVRKAIEYGADYLGIGPIFPTESKEDAKPPNGGALIKEIRKAGISIPIVGIGGITAENAAAVMETGADGISLISAISHAKNPEKAALDLKLSLLSNNRRKSHS</sequence>
<name>A0A370GXL3_9BACI</name>
<dbReference type="PANTHER" id="PTHR20857">
    <property type="entry name" value="THIAMINE-PHOSPHATE PYROPHOSPHORYLASE"/>
    <property type="match status" value="1"/>
</dbReference>
<evidence type="ECO:0000256" key="8">
    <source>
        <dbReference type="ARBA" id="ARBA00047883"/>
    </source>
</evidence>
<dbReference type="GO" id="GO:0005737">
    <property type="term" value="C:cytoplasm"/>
    <property type="evidence" value="ECO:0007669"/>
    <property type="project" value="TreeGrafter"/>
</dbReference>
<feature type="binding site" evidence="9">
    <location>
        <begin position="43"/>
        <end position="47"/>
    </location>
    <ligand>
        <name>4-amino-2-methyl-5-(diphosphooxymethyl)pyrimidine</name>
        <dbReference type="ChEBI" id="CHEBI:57841"/>
    </ligand>
</feature>
<proteinExistence type="inferred from homology"/>
<feature type="binding site" evidence="9">
    <location>
        <position position="174"/>
    </location>
    <ligand>
        <name>2-[(2R,5Z)-2-carboxy-4-methylthiazol-5(2H)-ylidene]ethyl phosphate</name>
        <dbReference type="ChEBI" id="CHEBI:62899"/>
    </ligand>
</feature>
<feature type="domain" description="Thiamine phosphate synthase/TenI" evidence="12">
    <location>
        <begin position="14"/>
        <end position="197"/>
    </location>
</feature>
<dbReference type="Gene3D" id="3.20.20.70">
    <property type="entry name" value="Aldolase class I"/>
    <property type="match status" value="1"/>
</dbReference>
<dbReference type="EC" id="2.5.1.3" evidence="9"/>
<evidence type="ECO:0000256" key="6">
    <source>
        <dbReference type="ARBA" id="ARBA00047334"/>
    </source>
</evidence>
<evidence type="ECO:0000313" key="13">
    <source>
        <dbReference type="EMBL" id="RDI48000.1"/>
    </source>
</evidence>
<keyword evidence="3 9" id="KW-0479">Metal-binding</keyword>
<protein>
    <recommendedName>
        <fullName evidence="9">Thiamine-phosphate synthase</fullName>
        <shortName evidence="9">TP synthase</shortName>
        <shortName evidence="9">TPS</shortName>
        <ecNumber evidence="9">2.5.1.3</ecNumber>
    </recommendedName>
    <alternativeName>
        <fullName evidence="9">Thiamine-phosphate pyrophosphorylase</fullName>
        <shortName evidence="9">TMP pyrophosphorylase</shortName>
        <shortName evidence="9">TMP-PPase</shortName>
    </alternativeName>
</protein>
<dbReference type="EMBL" id="QQAY01000001">
    <property type="protein sequence ID" value="RDI48000.1"/>
    <property type="molecule type" value="Genomic_DNA"/>
</dbReference>
<keyword evidence="5 9" id="KW-0784">Thiamine biosynthesis</keyword>
<evidence type="ECO:0000259" key="12">
    <source>
        <dbReference type="Pfam" id="PF02581"/>
    </source>
</evidence>
<evidence type="ECO:0000256" key="9">
    <source>
        <dbReference type="HAMAP-Rule" id="MF_00097"/>
    </source>
</evidence>
<dbReference type="RefSeq" id="WP_114744191.1">
    <property type="nucleotide sequence ID" value="NZ_QQAY01000001.1"/>
</dbReference>
<evidence type="ECO:0000256" key="5">
    <source>
        <dbReference type="ARBA" id="ARBA00022977"/>
    </source>
</evidence>
<feature type="binding site" evidence="9">
    <location>
        <position position="78"/>
    </location>
    <ligand>
        <name>4-amino-2-methyl-5-(diphosphooxymethyl)pyrimidine</name>
        <dbReference type="ChEBI" id="CHEBI:57841"/>
    </ligand>
</feature>